<reference evidence="3" key="1">
    <citation type="journal article" date="2020" name="Nat. Commun.">
        <title>Genome assembly of wild tea tree DASZ reveals pedigree and selection history of tea varieties.</title>
        <authorList>
            <person name="Zhang W."/>
            <person name="Zhang Y."/>
            <person name="Qiu H."/>
            <person name="Guo Y."/>
            <person name="Wan H."/>
            <person name="Zhang X."/>
            <person name="Scossa F."/>
            <person name="Alseekh S."/>
            <person name="Zhang Q."/>
            <person name="Wang P."/>
            <person name="Xu L."/>
            <person name="Schmidt M.H."/>
            <person name="Jia X."/>
            <person name="Li D."/>
            <person name="Zhu A."/>
            <person name="Guo F."/>
            <person name="Chen W."/>
            <person name="Ni D."/>
            <person name="Usadel B."/>
            <person name="Fernie A.R."/>
            <person name="Wen W."/>
        </authorList>
    </citation>
    <scope>NUCLEOTIDE SEQUENCE [LARGE SCALE GENOMIC DNA]</scope>
    <source>
        <strain evidence="3">cv. G240</strain>
    </source>
</reference>
<name>A0A7J7HBG0_CAMSI</name>
<feature type="region of interest" description="Disordered" evidence="1">
    <location>
        <begin position="42"/>
        <end position="99"/>
    </location>
</feature>
<protein>
    <submittedName>
        <fullName evidence="2">Uncharacterized protein</fullName>
    </submittedName>
</protein>
<proteinExistence type="predicted"/>
<dbReference type="AlphaFoldDB" id="A0A7J7HBG0"/>
<evidence type="ECO:0000256" key="1">
    <source>
        <dbReference type="SAM" id="MobiDB-lite"/>
    </source>
</evidence>
<organism evidence="2 3">
    <name type="scientific">Camellia sinensis</name>
    <name type="common">Tea plant</name>
    <name type="synonym">Thea sinensis</name>
    <dbReference type="NCBI Taxonomy" id="4442"/>
    <lineage>
        <taxon>Eukaryota</taxon>
        <taxon>Viridiplantae</taxon>
        <taxon>Streptophyta</taxon>
        <taxon>Embryophyta</taxon>
        <taxon>Tracheophyta</taxon>
        <taxon>Spermatophyta</taxon>
        <taxon>Magnoliopsida</taxon>
        <taxon>eudicotyledons</taxon>
        <taxon>Gunneridae</taxon>
        <taxon>Pentapetalae</taxon>
        <taxon>asterids</taxon>
        <taxon>Ericales</taxon>
        <taxon>Theaceae</taxon>
        <taxon>Camellia</taxon>
    </lineage>
</organism>
<accession>A0A7J7HBG0</accession>
<evidence type="ECO:0000313" key="2">
    <source>
        <dbReference type="EMBL" id="KAF5949116.1"/>
    </source>
</evidence>
<sequence length="144" mass="15952">MANEKANTYWEAELPPNYDRVGIENFIHAKYAFAYHQCTVAKDGKPKSPSRSLEEKASVQWQRPGDRSGNGYASISENSSEERKNFQASTGETVPATRKGPESIVGLTYLVYKQVIPPPKSQQIIQKSEPVVSYAESAKAGSRL</sequence>
<dbReference type="Proteomes" id="UP000593564">
    <property type="component" value="Unassembled WGS sequence"/>
</dbReference>
<dbReference type="GO" id="GO:0005096">
    <property type="term" value="F:GTPase activator activity"/>
    <property type="evidence" value="ECO:0007669"/>
    <property type="project" value="InterPro"/>
</dbReference>
<feature type="region of interest" description="Disordered" evidence="1">
    <location>
        <begin position="122"/>
        <end position="144"/>
    </location>
</feature>
<dbReference type="InterPro" id="IPR044520">
    <property type="entry name" value="ARF_GAP_AGD5/15"/>
</dbReference>
<dbReference type="PANTHER" id="PTHR46419:SF2">
    <property type="entry name" value="ADP-RIBOSYLATION FACTOR GTPASE-ACTIVATING PROTEIN AGD5"/>
    <property type="match status" value="1"/>
</dbReference>
<gene>
    <name evidence="2" type="ORF">HYC85_015073</name>
</gene>
<evidence type="ECO:0000313" key="3">
    <source>
        <dbReference type="Proteomes" id="UP000593564"/>
    </source>
</evidence>
<dbReference type="EMBL" id="JACBKZ010000006">
    <property type="protein sequence ID" value="KAF5949116.1"/>
    <property type="molecule type" value="Genomic_DNA"/>
</dbReference>
<reference evidence="2 3" key="2">
    <citation type="submission" date="2020-07" db="EMBL/GenBank/DDBJ databases">
        <title>Genome assembly of wild tea tree DASZ reveals pedigree and selection history of tea varieties.</title>
        <authorList>
            <person name="Zhang W."/>
        </authorList>
    </citation>
    <scope>NUCLEOTIDE SEQUENCE [LARGE SCALE GENOMIC DNA]</scope>
    <source>
        <strain evidence="3">cv. G240</strain>
        <tissue evidence="2">Leaf</tissue>
    </source>
</reference>
<feature type="compositionally biased region" description="Basic and acidic residues" evidence="1">
    <location>
        <begin position="42"/>
        <end position="57"/>
    </location>
</feature>
<dbReference type="PANTHER" id="PTHR46419">
    <property type="entry name" value="ADP-RIBOSYLATION FACTOR GTPASE-ACTIVATING PROTEIN AGD5"/>
    <property type="match status" value="1"/>
</dbReference>
<comment type="caution">
    <text evidence="2">The sequence shown here is derived from an EMBL/GenBank/DDBJ whole genome shotgun (WGS) entry which is preliminary data.</text>
</comment>
<keyword evidence="3" id="KW-1185">Reference proteome</keyword>